<dbReference type="GO" id="GO:0008483">
    <property type="term" value="F:transaminase activity"/>
    <property type="evidence" value="ECO:0007669"/>
    <property type="project" value="InterPro"/>
</dbReference>
<keyword evidence="4" id="KW-0413">Isomerase</keyword>
<comment type="similarity">
    <text evidence="3">Belongs to the class-III pyridoxal-phosphate-dependent aminotransferase family.</text>
</comment>
<dbReference type="Gene3D" id="3.40.640.10">
    <property type="entry name" value="Type I PLP-dependent aspartate aminotransferase-like (Major domain)"/>
    <property type="match status" value="1"/>
</dbReference>
<reference evidence="5" key="1">
    <citation type="submission" date="2020-06" db="EMBL/GenBank/DDBJ databases">
        <title>Nostoc edaphicum CCNP1411 genome.</title>
        <authorList>
            <person name="Fidor A."/>
            <person name="Grabski M."/>
            <person name="Gawor J."/>
            <person name="Gromadka R."/>
            <person name="Wegrzyn G."/>
            <person name="Mazur-Marzec H."/>
        </authorList>
    </citation>
    <scope>NUCLEOTIDE SEQUENCE [LARGE SCALE GENOMIC DNA]</scope>
    <source>
        <strain evidence="5">CCNP1411</strain>
    </source>
</reference>
<dbReference type="InterPro" id="IPR015421">
    <property type="entry name" value="PyrdxlP-dep_Trfase_major"/>
</dbReference>
<dbReference type="GO" id="GO:0030170">
    <property type="term" value="F:pyridoxal phosphate binding"/>
    <property type="evidence" value="ECO:0007669"/>
    <property type="project" value="InterPro"/>
</dbReference>
<dbReference type="InterPro" id="IPR005814">
    <property type="entry name" value="Aminotrans_3"/>
</dbReference>
<dbReference type="NCBIfam" id="NF004856">
    <property type="entry name" value="PRK06209.1"/>
    <property type="match status" value="1"/>
</dbReference>
<dbReference type="Proteomes" id="UP000514713">
    <property type="component" value="Chromosome"/>
</dbReference>
<dbReference type="SUPFAM" id="SSF53383">
    <property type="entry name" value="PLP-dependent transferases"/>
    <property type="match status" value="1"/>
</dbReference>
<accession>A0A7D7QF97</accession>
<dbReference type="InterPro" id="IPR015424">
    <property type="entry name" value="PyrdxlP-dep_Trfase"/>
</dbReference>
<evidence type="ECO:0000256" key="1">
    <source>
        <dbReference type="ARBA" id="ARBA00001933"/>
    </source>
</evidence>
<evidence type="ECO:0000256" key="2">
    <source>
        <dbReference type="ARBA" id="ARBA00022898"/>
    </source>
</evidence>
<dbReference type="AlphaFoldDB" id="A0A7D7QF97"/>
<dbReference type="GO" id="GO:0042286">
    <property type="term" value="F:glutamate-1-semialdehyde 2,1-aminomutase activity"/>
    <property type="evidence" value="ECO:0007669"/>
    <property type="project" value="UniProtKB-EC"/>
</dbReference>
<dbReference type="Pfam" id="PF00202">
    <property type="entry name" value="Aminotran_3"/>
    <property type="match status" value="1"/>
</dbReference>
<dbReference type="EMBL" id="CP054698">
    <property type="protein sequence ID" value="QMS87922.1"/>
    <property type="molecule type" value="Genomic_DNA"/>
</dbReference>
<proteinExistence type="inferred from homology"/>
<organism evidence="4 5">
    <name type="scientific">Nostoc edaphicum CCNP1411</name>
    <dbReference type="NCBI Taxonomy" id="1472755"/>
    <lineage>
        <taxon>Bacteria</taxon>
        <taxon>Bacillati</taxon>
        <taxon>Cyanobacteriota</taxon>
        <taxon>Cyanophyceae</taxon>
        <taxon>Nostocales</taxon>
        <taxon>Nostocaceae</taxon>
        <taxon>Nostoc</taxon>
    </lineage>
</organism>
<dbReference type="PANTHER" id="PTHR43713:SF3">
    <property type="entry name" value="GLUTAMATE-1-SEMIALDEHYDE 2,1-AMINOMUTASE 1, CHLOROPLASTIC-RELATED"/>
    <property type="match status" value="1"/>
</dbReference>
<keyword evidence="5" id="KW-1185">Reference proteome</keyword>
<dbReference type="InterPro" id="IPR015422">
    <property type="entry name" value="PyrdxlP-dep_Trfase_small"/>
</dbReference>
<evidence type="ECO:0000313" key="5">
    <source>
        <dbReference type="Proteomes" id="UP000514713"/>
    </source>
</evidence>
<comment type="cofactor">
    <cofactor evidence="1">
        <name>pyridoxal 5'-phosphate</name>
        <dbReference type="ChEBI" id="CHEBI:597326"/>
    </cofactor>
</comment>
<evidence type="ECO:0000256" key="3">
    <source>
        <dbReference type="RuleBase" id="RU003560"/>
    </source>
</evidence>
<protein>
    <submittedName>
        <fullName evidence="4">Glutamate-1-semialdehyde 2,1-aminomutase</fullName>
        <ecNumber evidence="4">5.4.3.8</ecNumber>
    </submittedName>
</protein>
<dbReference type="RefSeq" id="WP_181931150.1">
    <property type="nucleotide sequence ID" value="NZ_CP054698.1"/>
</dbReference>
<dbReference type="PANTHER" id="PTHR43713">
    <property type="entry name" value="GLUTAMATE-1-SEMIALDEHYDE 2,1-AMINOMUTASE"/>
    <property type="match status" value="1"/>
</dbReference>
<dbReference type="KEGG" id="ned:HUN01_10100"/>
<sequence length="446" mass="49481">MSLISFNALKKQSFEESQALQQKSHSLIPGGSHTYAKGDDQFPETAPGFIVRGEGCHAWDLDGNEFIEYGMGLRAVTLGHAYPPVVEAAYRQMLLGNNFTRPATIEVECAEELLSWIPGADMVKFAKDGSTVTTAAITLARAYTGRDMVAICADHPFFSYNDWFIGSTPMSAGIPQVIQDLTVKFNFNDVESLKKVFADHPGKIACVILEPAKYEDPSHNFLHEVQKLCQENGAIFIFDEMITGFRWSSGNAQTYYGVVPDLSTFGKSMGNGFAVSALVGKREIMELGGIYHDQERVFLLSTTHGAENHGLAAAIATMKIFRQQGVIEYLYQQGERLRQGINQAIAANELQDYFQVVGKACNLIYATLDENKQSSQAFRTLFLQETIKRGLLLPSLVVSFSHSNQDIDLTIDAISESLKVYRKALESGIEKYLIGRSVKPVFRKYC</sequence>
<keyword evidence="2 3" id="KW-0663">Pyridoxal phosphate</keyword>
<dbReference type="EC" id="5.4.3.8" evidence="4"/>
<dbReference type="Gene3D" id="3.90.1150.10">
    <property type="entry name" value="Aspartate Aminotransferase, domain 1"/>
    <property type="match status" value="1"/>
</dbReference>
<gene>
    <name evidence="4" type="ORF">HUN01_10100</name>
</gene>
<name>A0A7D7QF97_9NOSO</name>
<evidence type="ECO:0000313" key="4">
    <source>
        <dbReference type="EMBL" id="QMS87922.1"/>
    </source>
</evidence>